<feature type="region of interest" description="Disordered" evidence="1">
    <location>
        <begin position="592"/>
        <end position="636"/>
    </location>
</feature>
<reference evidence="2" key="1">
    <citation type="journal article" date="2020" name="bioRxiv">
        <title>Comparative genomics of Chlamydomonas.</title>
        <authorList>
            <person name="Craig R.J."/>
            <person name="Hasan A.R."/>
            <person name="Ness R.W."/>
            <person name="Keightley P.D."/>
        </authorList>
    </citation>
    <scope>NUCLEOTIDE SEQUENCE</scope>
    <source>
        <strain evidence="2">SAG 7.73</strain>
    </source>
</reference>
<feature type="compositionally biased region" description="Low complexity" evidence="1">
    <location>
        <begin position="27"/>
        <end position="57"/>
    </location>
</feature>
<organism evidence="2 3">
    <name type="scientific">Chlamydomonas incerta</name>
    <dbReference type="NCBI Taxonomy" id="51695"/>
    <lineage>
        <taxon>Eukaryota</taxon>
        <taxon>Viridiplantae</taxon>
        <taxon>Chlorophyta</taxon>
        <taxon>core chlorophytes</taxon>
        <taxon>Chlorophyceae</taxon>
        <taxon>CS clade</taxon>
        <taxon>Chlamydomonadales</taxon>
        <taxon>Chlamydomonadaceae</taxon>
        <taxon>Chlamydomonas</taxon>
    </lineage>
</organism>
<evidence type="ECO:0000313" key="3">
    <source>
        <dbReference type="Proteomes" id="UP000650467"/>
    </source>
</evidence>
<dbReference type="Proteomes" id="UP000650467">
    <property type="component" value="Unassembled WGS sequence"/>
</dbReference>
<feature type="region of interest" description="Disordered" evidence="1">
    <location>
        <begin position="15"/>
        <end position="116"/>
    </location>
</feature>
<keyword evidence="3" id="KW-1185">Reference proteome</keyword>
<dbReference type="AlphaFoldDB" id="A0A835TEQ7"/>
<comment type="caution">
    <text evidence="2">The sequence shown here is derived from an EMBL/GenBank/DDBJ whole genome shotgun (WGS) entry which is preliminary data.</text>
</comment>
<evidence type="ECO:0000313" key="2">
    <source>
        <dbReference type="EMBL" id="KAG2442367.1"/>
    </source>
</evidence>
<feature type="region of interest" description="Disordered" evidence="1">
    <location>
        <begin position="299"/>
        <end position="364"/>
    </location>
</feature>
<dbReference type="Gene3D" id="1.25.70.10">
    <property type="entry name" value="Transcription termination factor 3, mitochondrial"/>
    <property type="match status" value="2"/>
</dbReference>
<accession>A0A835TEQ7</accession>
<dbReference type="OrthoDB" id="545453at2759"/>
<dbReference type="InterPro" id="IPR038538">
    <property type="entry name" value="MTERF_sf"/>
</dbReference>
<gene>
    <name evidence="2" type="ORF">HXX76_002453</name>
</gene>
<protein>
    <submittedName>
        <fullName evidence="2">Uncharacterized protein</fullName>
    </submittedName>
</protein>
<feature type="compositionally biased region" description="Low complexity" evidence="1">
    <location>
        <begin position="623"/>
        <end position="635"/>
    </location>
</feature>
<feature type="compositionally biased region" description="Low complexity" evidence="1">
    <location>
        <begin position="302"/>
        <end position="351"/>
    </location>
</feature>
<proteinExistence type="predicted"/>
<evidence type="ECO:0000256" key="1">
    <source>
        <dbReference type="SAM" id="MobiDB-lite"/>
    </source>
</evidence>
<dbReference type="EMBL" id="JAEHOC010000004">
    <property type="protein sequence ID" value="KAG2442367.1"/>
    <property type="molecule type" value="Genomic_DNA"/>
</dbReference>
<name>A0A835TEQ7_CHLIN</name>
<sequence length="724" mass="73435">MLEVEALIAAHEAGLTSVRSGPRHAVADAANPAQEADASSATARSSGTASTSSSGTGNDVEASSRRRGGARTAPGRTRGRGGGGSGASPPATALAARAGDGASKQAKVKPTSPGAPFGASPVASTAAAGAAATDTSSAAVPVVLSAEGGAALADLQGRTPSLAAVDSAQLSVRLLALAELLKLGTDTAALSLCEAVPGLLLQEPAALDRSWRRLRHAVAGTDDQVRRAICAAPLLLLLPSSRVSQVSGVLARALGVPQQRARALIRDVPALFVMPPATLSEKLTGLEHLLCCCSSSGGSSGGSSDSSGGSSGSSAARSSTTRGATPSRAAGTSAAAKAAPAAPKQARASAPNSPGSAATKGAAPVARTASQHVLEAALLRAPRLLTFRTATLQSHAAELAPLLGGPGRAAAVLRADPALLERSPASVAAKMALLRELLGCAHQPAAVAVLVGRAPGLLHRSPSALGRACRSLSIWSLSPRTKLRMALARPALLQLGWRELHGRCRWLRRLMLSNGYYHAALRRLPPSLLAALLAALPGCWARLQYLGDSNQEGALPLMEAAECDQAAFEARFPEFGKWYAFKVKQMGTNNPWRGTRRVRGIGSTPAAAPPGIKPRRSYARRNGQQQSQQAGADQQPTVQVVLTEAGVVRSGGATVTRPRHVVQQLLSPTAAAEGGAAEAEAEPLGASTADAGAAVAVEQAVAVEHVVAVAEGAAADSPRRRGRR</sequence>
<feature type="compositionally biased region" description="Low complexity" evidence="1">
    <location>
        <begin position="87"/>
        <end position="103"/>
    </location>
</feature>